<feature type="compositionally biased region" description="Pro residues" evidence="1">
    <location>
        <begin position="1"/>
        <end position="18"/>
    </location>
</feature>
<protein>
    <submittedName>
        <fullName evidence="2">Uncharacterized protein</fullName>
    </submittedName>
</protein>
<reference evidence="2 3" key="1">
    <citation type="submission" date="2019-06" db="EMBL/GenBank/DDBJ databases">
        <title>Sequencing the genomes of 1000 actinobacteria strains.</title>
        <authorList>
            <person name="Klenk H.-P."/>
        </authorList>
    </citation>
    <scope>NUCLEOTIDE SEQUENCE [LARGE SCALE GENOMIC DNA]</scope>
    <source>
        <strain evidence="2 3">DSM 105492</strain>
    </source>
</reference>
<organism evidence="2 3">
    <name type="scientific">Microbacterium kyungheense</name>
    <dbReference type="NCBI Taxonomy" id="1263636"/>
    <lineage>
        <taxon>Bacteria</taxon>
        <taxon>Bacillati</taxon>
        <taxon>Actinomycetota</taxon>
        <taxon>Actinomycetes</taxon>
        <taxon>Micrococcales</taxon>
        <taxon>Microbacteriaceae</taxon>
        <taxon>Microbacterium</taxon>
    </lineage>
</organism>
<proteinExistence type="predicted"/>
<comment type="caution">
    <text evidence="2">The sequence shown here is derived from an EMBL/GenBank/DDBJ whole genome shotgun (WGS) entry which is preliminary data.</text>
</comment>
<evidence type="ECO:0000313" key="2">
    <source>
        <dbReference type="EMBL" id="TQM34603.1"/>
    </source>
</evidence>
<dbReference type="RefSeq" id="WP_185842937.1">
    <property type="nucleotide sequence ID" value="NZ_BAABLH010000007.1"/>
</dbReference>
<name>A0A543FL65_9MICO</name>
<dbReference type="Proteomes" id="UP000320235">
    <property type="component" value="Unassembled WGS sequence"/>
</dbReference>
<evidence type="ECO:0000256" key="1">
    <source>
        <dbReference type="SAM" id="MobiDB-lite"/>
    </source>
</evidence>
<feature type="region of interest" description="Disordered" evidence="1">
    <location>
        <begin position="56"/>
        <end position="90"/>
    </location>
</feature>
<feature type="compositionally biased region" description="Low complexity" evidence="1">
    <location>
        <begin position="58"/>
        <end position="73"/>
    </location>
</feature>
<sequence>MTHSPNPEPSPPAAPPPAVEVDVARSGGIAGITRRWSAQPVGDEASEWISLIDRCPWDDAAAPGPAPRSDAAPTTEDDRTRSHRDRRPQVPDGFTWWIRATWTDSDPREAELVDDEVVGAWRDLVDAVRDWSRRSGDGR</sequence>
<gene>
    <name evidence="2" type="ORF">FB391_0891</name>
</gene>
<dbReference type="EMBL" id="VFPE01000001">
    <property type="protein sequence ID" value="TQM34603.1"/>
    <property type="molecule type" value="Genomic_DNA"/>
</dbReference>
<dbReference type="AlphaFoldDB" id="A0A543FL65"/>
<feature type="region of interest" description="Disordered" evidence="1">
    <location>
        <begin position="1"/>
        <end position="20"/>
    </location>
</feature>
<keyword evidence="3" id="KW-1185">Reference proteome</keyword>
<accession>A0A543FL65</accession>
<evidence type="ECO:0000313" key="3">
    <source>
        <dbReference type="Proteomes" id="UP000320235"/>
    </source>
</evidence>